<sequence length="215" mass="24028">MDLVQRAIDRADKAEIDRFRSRRILPDAASSRKLRCSSTSGLAWREPERRPYQFLVEALPCRGSRSFDRCLRIPIDGDNNGWQVDVRSDSDGRIASGSEVHRRGKVGRHASNLDDVFAASQRYDLRRRGRWPPNQEGCRLHICARQGAKRIGFENARQRAVFGCKAHFDGKGAGPGDPARHVMVEHRAGRPMAAPGTPQLRDGSSKDGRIALAAY</sequence>
<dbReference type="EMBL" id="JBGBZJ010000001">
    <property type="protein sequence ID" value="MEY9451059.1"/>
    <property type="molecule type" value="Genomic_DNA"/>
</dbReference>
<name>A0ABV4FHK5_9BRAD</name>
<protein>
    <submittedName>
        <fullName evidence="1">Uncharacterized protein</fullName>
    </submittedName>
</protein>
<gene>
    <name evidence="1" type="ORF">ABIG07_000007</name>
</gene>
<accession>A0ABV4FHK5</accession>
<comment type="caution">
    <text evidence="1">The sequence shown here is derived from an EMBL/GenBank/DDBJ whole genome shotgun (WGS) entry which is preliminary data.</text>
</comment>
<dbReference type="Proteomes" id="UP001565369">
    <property type="component" value="Unassembled WGS sequence"/>
</dbReference>
<organism evidence="1 2">
    <name type="scientific">Bradyrhizobium ottawaense</name>
    <dbReference type="NCBI Taxonomy" id="931866"/>
    <lineage>
        <taxon>Bacteria</taxon>
        <taxon>Pseudomonadati</taxon>
        <taxon>Pseudomonadota</taxon>
        <taxon>Alphaproteobacteria</taxon>
        <taxon>Hyphomicrobiales</taxon>
        <taxon>Nitrobacteraceae</taxon>
        <taxon>Bradyrhizobium</taxon>
    </lineage>
</organism>
<evidence type="ECO:0000313" key="1">
    <source>
        <dbReference type="EMBL" id="MEY9451059.1"/>
    </source>
</evidence>
<proteinExistence type="predicted"/>
<keyword evidence="2" id="KW-1185">Reference proteome</keyword>
<evidence type="ECO:0000313" key="2">
    <source>
        <dbReference type="Proteomes" id="UP001565369"/>
    </source>
</evidence>
<reference evidence="1 2" key="1">
    <citation type="submission" date="2024-07" db="EMBL/GenBank/DDBJ databases">
        <title>Genomic Encyclopedia of Type Strains, Phase V (KMG-V): Genome sequencing to study the core and pangenomes of soil and plant-associated prokaryotes.</title>
        <authorList>
            <person name="Whitman W."/>
        </authorList>
    </citation>
    <scope>NUCLEOTIDE SEQUENCE [LARGE SCALE GENOMIC DNA]</scope>
    <source>
        <strain evidence="1 2">USDA 152</strain>
    </source>
</reference>